<sequence length="281" mass="31654">MEVMVPETFTVADLAEEIYTLYNLSKKDYSTIKIIVRGNILNSNEKLTTHFIPSAENIVVFLPEKNTTGRLAPAPAPAPVPAPVPALFTEEEPCGSANLAPAPEKTGEFNRDKYSKKNYSLAEIMLSFGFLIQVVRQNKYLHDLYMNDLDSLLQLMNDELGFADKTAEFLKELPRLKAGISSFDSTIEFSETRTVPTYDTPQPSVAVFETDVVPPRGQYIQDHLQEKGLSLVLSRDDENNIQTLLNTFPDDINKDIATDIYLRCNRNFTKAVNFINEFRSS</sequence>
<dbReference type="InterPro" id="IPR029071">
    <property type="entry name" value="Ubiquitin-like_domsf"/>
</dbReference>
<dbReference type="AlphaFoldDB" id="A0A6C0EAW8"/>
<accession>A0A6C0EAW8</accession>
<name>A0A6C0EAW8_9ZZZZ</name>
<protein>
    <recommendedName>
        <fullName evidence="2">Ubiquitin-like domain-containing protein</fullName>
    </recommendedName>
</protein>
<dbReference type="EMBL" id="MN739774">
    <property type="protein sequence ID" value="QHT25761.1"/>
    <property type="molecule type" value="Genomic_DNA"/>
</dbReference>
<organism evidence="1">
    <name type="scientific">viral metagenome</name>
    <dbReference type="NCBI Taxonomy" id="1070528"/>
    <lineage>
        <taxon>unclassified sequences</taxon>
        <taxon>metagenomes</taxon>
        <taxon>organismal metagenomes</taxon>
    </lineage>
</organism>
<proteinExistence type="predicted"/>
<reference evidence="1" key="1">
    <citation type="journal article" date="2020" name="Nature">
        <title>Giant virus diversity and host interactions through global metagenomics.</title>
        <authorList>
            <person name="Schulz F."/>
            <person name="Roux S."/>
            <person name="Paez-Espino D."/>
            <person name="Jungbluth S."/>
            <person name="Walsh D.A."/>
            <person name="Denef V.J."/>
            <person name="McMahon K.D."/>
            <person name="Konstantinidis K.T."/>
            <person name="Eloe-Fadrosh E.A."/>
            <person name="Kyrpides N.C."/>
            <person name="Woyke T."/>
        </authorList>
    </citation>
    <scope>NUCLEOTIDE SEQUENCE</scope>
    <source>
        <strain evidence="1">GVMAG-M-3300023179-27</strain>
    </source>
</reference>
<evidence type="ECO:0008006" key="2">
    <source>
        <dbReference type="Google" id="ProtNLM"/>
    </source>
</evidence>
<dbReference type="SUPFAM" id="SSF54236">
    <property type="entry name" value="Ubiquitin-like"/>
    <property type="match status" value="1"/>
</dbReference>
<evidence type="ECO:0000313" key="1">
    <source>
        <dbReference type="EMBL" id="QHT25761.1"/>
    </source>
</evidence>